<dbReference type="OrthoDB" id="170372at2157"/>
<evidence type="ECO:0000256" key="7">
    <source>
        <dbReference type="SAM" id="Phobius"/>
    </source>
</evidence>
<feature type="compositionally biased region" description="Polar residues" evidence="6">
    <location>
        <begin position="157"/>
        <end position="166"/>
    </location>
</feature>
<dbReference type="Proteomes" id="UP000766904">
    <property type="component" value="Unassembled WGS sequence"/>
</dbReference>
<evidence type="ECO:0000256" key="4">
    <source>
        <dbReference type="ARBA" id="ARBA00022989"/>
    </source>
</evidence>
<reference evidence="9" key="1">
    <citation type="submission" date="2017-11" db="EMBL/GenBank/DDBJ databases">
        <authorList>
            <person name="Kajale S.C."/>
            <person name="Sharma A."/>
        </authorList>
    </citation>
    <scope>NUCLEOTIDE SEQUENCE</scope>
    <source>
        <strain evidence="9">LS1_42</strain>
    </source>
</reference>
<accession>A0A8J8Q405</accession>
<name>A0A8J8Q405_9EURY</name>
<dbReference type="InterPro" id="IPR003838">
    <property type="entry name" value="ABC3_permease_C"/>
</dbReference>
<evidence type="ECO:0000313" key="9">
    <source>
        <dbReference type="EMBL" id="TYL36720.1"/>
    </source>
</evidence>
<keyword evidence="5 7" id="KW-0472">Membrane</keyword>
<keyword evidence="3 7" id="KW-0812">Transmembrane</keyword>
<proteinExistence type="predicted"/>
<keyword evidence="2" id="KW-1003">Cell membrane</keyword>
<feature type="transmembrane region" description="Helical" evidence="7">
    <location>
        <begin position="42"/>
        <end position="67"/>
    </location>
</feature>
<comment type="subcellular location">
    <subcellularLocation>
        <location evidence="1">Cell membrane</location>
        <topology evidence="1">Multi-pass membrane protein</topology>
    </subcellularLocation>
</comment>
<evidence type="ECO:0000259" key="8">
    <source>
        <dbReference type="Pfam" id="PF02687"/>
    </source>
</evidence>
<dbReference type="GO" id="GO:0044874">
    <property type="term" value="P:lipoprotein localization to outer membrane"/>
    <property type="evidence" value="ECO:0007669"/>
    <property type="project" value="TreeGrafter"/>
</dbReference>
<evidence type="ECO:0000256" key="3">
    <source>
        <dbReference type="ARBA" id="ARBA00022692"/>
    </source>
</evidence>
<dbReference type="EMBL" id="PHNJ01000015">
    <property type="protein sequence ID" value="TYL36720.1"/>
    <property type="molecule type" value="Genomic_DNA"/>
</dbReference>
<comment type="caution">
    <text evidence="9">The sequence shown here is derived from an EMBL/GenBank/DDBJ whole genome shotgun (WGS) entry which is preliminary data.</text>
</comment>
<gene>
    <name evidence="9" type="ORF">CV102_20800</name>
</gene>
<feature type="region of interest" description="Disordered" evidence="6">
    <location>
        <begin position="157"/>
        <end position="178"/>
    </location>
</feature>
<organism evidence="9 10">
    <name type="scientific">Natronococcus pandeyae</name>
    <dbReference type="NCBI Taxonomy" id="2055836"/>
    <lineage>
        <taxon>Archaea</taxon>
        <taxon>Methanobacteriati</taxon>
        <taxon>Methanobacteriota</taxon>
        <taxon>Stenosarchaea group</taxon>
        <taxon>Halobacteria</taxon>
        <taxon>Halobacteriales</taxon>
        <taxon>Natrialbaceae</taxon>
        <taxon>Natronococcus</taxon>
    </lineage>
</organism>
<feature type="transmembrane region" description="Helical" evidence="7">
    <location>
        <begin position="339"/>
        <end position="368"/>
    </location>
</feature>
<evidence type="ECO:0000256" key="2">
    <source>
        <dbReference type="ARBA" id="ARBA00022475"/>
    </source>
</evidence>
<dbReference type="Pfam" id="PF02687">
    <property type="entry name" value="FtsX"/>
    <property type="match status" value="1"/>
</dbReference>
<dbReference type="RefSeq" id="WP_148859924.1">
    <property type="nucleotide sequence ID" value="NZ_PHNJ01000015.1"/>
</dbReference>
<dbReference type="InterPro" id="IPR051447">
    <property type="entry name" value="Lipoprotein-release_system"/>
</dbReference>
<keyword evidence="10" id="KW-1185">Reference proteome</keyword>
<evidence type="ECO:0000313" key="10">
    <source>
        <dbReference type="Proteomes" id="UP000766904"/>
    </source>
</evidence>
<evidence type="ECO:0000256" key="1">
    <source>
        <dbReference type="ARBA" id="ARBA00004651"/>
    </source>
</evidence>
<sequence length="422" mass="43030">MREREPGIDEETPRSRAARLRGLLEVALAVVRAQTVTARGRTIATVCIVALTVANLLLVTGVALALADDEPVAHDAELRVVPDDSGVHGTATGVEGPRLGESHDRAATIAEHDGVTHATPVLTEPVRIEHPETGHDQYLLLVGVVPGPEPTTIAGLSTDTMESGDSQYADGTDDGDPAGEIVLSTEAAETLEADAGDSLEPGSEVEDPGRSYTVVDVDEPADGDTEIPVALVHLSELQSMTGADTAGLADQVLVWGEADAAQTAAADAYPEAELETGGPTDIRTLFGDELALATSVLALIVAFAVCSLLVATTAGLRVESDRRTLATLGAVGFPTGSRLLVVATTTLATAGAGALLGLVLGVGGIAATNAIATATVAPEAVAVVHPLFVPYAIGVAVLSTLVALPYPLALAARTDLLAEVDR</sequence>
<evidence type="ECO:0000256" key="5">
    <source>
        <dbReference type="ARBA" id="ARBA00023136"/>
    </source>
</evidence>
<evidence type="ECO:0000256" key="6">
    <source>
        <dbReference type="SAM" id="MobiDB-lite"/>
    </source>
</evidence>
<dbReference type="PANTHER" id="PTHR30489:SF0">
    <property type="entry name" value="LIPOPROTEIN-RELEASING SYSTEM TRANSMEMBRANE PROTEIN LOLE"/>
    <property type="match status" value="1"/>
</dbReference>
<feature type="transmembrane region" description="Helical" evidence="7">
    <location>
        <begin position="388"/>
        <end position="412"/>
    </location>
</feature>
<keyword evidence="4 7" id="KW-1133">Transmembrane helix</keyword>
<protein>
    <submittedName>
        <fullName evidence="9">ABC transporter permease</fullName>
    </submittedName>
</protein>
<dbReference type="GO" id="GO:0098797">
    <property type="term" value="C:plasma membrane protein complex"/>
    <property type="evidence" value="ECO:0007669"/>
    <property type="project" value="TreeGrafter"/>
</dbReference>
<feature type="transmembrane region" description="Helical" evidence="7">
    <location>
        <begin position="290"/>
        <end position="318"/>
    </location>
</feature>
<dbReference type="PANTHER" id="PTHR30489">
    <property type="entry name" value="LIPOPROTEIN-RELEASING SYSTEM TRANSMEMBRANE PROTEIN LOLE"/>
    <property type="match status" value="1"/>
</dbReference>
<feature type="domain" description="ABC3 transporter permease C-terminal" evidence="8">
    <location>
        <begin position="297"/>
        <end position="414"/>
    </location>
</feature>
<dbReference type="AlphaFoldDB" id="A0A8J8Q405"/>